<proteinExistence type="predicted"/>
<keyword evidence="2" id="KW-1185">Reference proteome</keyword>
<dbReference type="Proteomes" id="UP000559256">
    <property type="component" value="Unassembled WGS sequence"/>
</dbReference>
<organism evidence="1 2">
    <name type="scientific">Tetrapyrgos nigripes</name>
    <dbReference type="NCBI Taxonomy" id="182062"/>
    <lineage>
        <taxon>Eukaryota</taxon>
        <taxon>Fungi</taxon>
        <taxon>Dikarya</taxon>
        <taxon>Basidiomycota</taxon>
        <taxon>Agaricomycotina</taxon>
        <taxon>Agaricomycetes</taxon>
        <taxon>Agaricomycetidae</taxon>
        <taxon>Agaricales</taxon>
        <taxon>Marasmiineae</taxon>
        <taxon>Marasmiaceae</taxon>
        <taxon>Tetrapyrgos</taxon>
    </lineage>
</organism>
<accession>A0A8H5CLH8</accession>
<reference evidence="1 2" key="1">
    <citation type="journal article" date="2020" name="ISME J.">
        <title>Uncovering the hidden diversity of litter-decomposition mechanisms in mushroom-forming fungi.</title>
        <authorList>
            <person name="Floudas D."/>
            <person name="Bentzer J."/>
            <person name="Ahren D."/>
            <person name="Johansson T."/>
            <person name="Persson P."/>
            <person name="Tunlid A."/>
        </authorList>
    </citation>
    <scope>NUCLEOTIDE SEQUENCE [LARGE SCALE GENOMIC DNA]</scope>
    <source>
        <strain evidence="1 2">CBS 291.85</strain>
    </source>
</reference>
<protein>
    <submittedName>
        <fullName evidence="1">Uncharacterized protein</fullName>
    </submittedName>
</protein>
<evidence type="ECO:0000313" key="1">
    <source>
        <dbReference type="EMBL" id="KAF5343986.1"/>
    </source>
</evidence>
<dbReference type="OrthoDB" id="540174at2759"/>
<gene>
    <name evidence="1" type="ORF">D9758_012922</name>
</gene>
<sequence length="74" mass="8331">MAWKQVRSDRRRKGDISYMALANPAGSQGNEEFYFPSVRMELHSTKAIELMHSTMDKGFVGDELAMEHASGVLL</sequence>
<dbReference type="AlphaFoldDB" id="A0A8H5CLH8"/>
<comment type="caution">
    <text evidence="1">The sequence shown here is derived from an EMBL/GenBank/DDBJ whole genome shotgun (WGS) entry which is preliminary data.</text>
</comment>
<evidence type="ECO:0000313" key="2">
    <source>
        <dbReference type="Proteomes" id="UP000559256"/>
    </source>
</evidence>
<name>A0A8H5CLH8_9AGAR</name>
<dbReference type="EMBL" id="JAACJM010000130">
    <property type="protein sequence ID" value="KAF5343986.1"/>
    <property type="molecule type" value="Genomic_DNA"/>
</dbReference>